<accession>A0A0P0YZ73</accession>
<evidence type="ECO:0000256" key="4">
    <source>
        <dbReference type="ARBA" id="ARBA00022842"/>
    </source>
</evidence>
<feature type="domain" description="HpcH/HpaI aldolase/citrate lyase" evidence="7">
    <location>
        <begin position="8"/>
        <end position="205"/>
    </location>
</feature>
<proteinExistence type="inferred from homology"/>
<dbReference type="PANTHER" id="PTHR32308:SF10">
    <property type="entry name" value="CITRATE LYASE SUBUNIT BETA"/>
    <property type="match status" value="1"/>
</dbReference>
<dbReference type="EMBL" id="LC066374">
    <property type="protein sequence ID" value="BAT26854.1"/>
    <property type="molecule type" value="Genomic_DNA"/>
</dbReference>
<feature type="binding site" evidence="5">
    <location>
        <position position="112"/>
    </location>
    <ligand>
        <name>substrate</name>
    </ligand>
</feature>
<dbReference type="Pfam" id="PF03328">
    <property type="entry name" value="HpcH_HpaI"/>
    <property type="match status" value="1"/>
</dbReference>
<organism evidence="8">
    <name type="scientific">Aurantimonas coralicida</name>
    <dbReference type="NCBI Taxonomy" id="182270"/>
    <lineage>
        <taxon>Bacteria</taxon>
        <taxon>Pseudomonadati</taxon>
        <taxon>Pseudomonadota</taxon>
        <taxon>Alphaproteobacteria</taxon>
        <taxon>Hyphomicrobiales</taxon>
        <taxon>Aurantimonadaceae</taxon>
        <taxon>Aurantimonas</taxon>
    </lineage>
</organism>
<feature type="binding site" evidence="6">
    <location>
        <position position="112"/>
    </location>
    <ligand>
        <name>Mg(2+)</name>
        <dbReference type="ChEBI" id="CHEBI:18420"/>
    </ligand>
</feature>
<keyword evidence="4 6" id="KW-0460">Magnesium</keyword>
<dbReference type="InterPro" id="IPR040442">
    <property type="entry name" value="Pyrv_kinase-like_dom_sf"/>
</dbReference>
<feature type="binding site" evidence="6">
    <location>
        <position position="138"/>
    </location>
    <ligand>
        <name>Mg(2+)</name>
        <dbReference type="ChEBI" id="CHEBI:18420"/>
    </ligand>
</feature>
<dbReference type="InterPro" id="IPR005000">
    <property type="entry name" value="Aldolase/citrate-lyase_domain"/>
</dbReference>
<name>A0A0P0YZ73_9HYPH</name>
<dbReference type="InterPro" id="IPR015813">
    <property type="entry name" value="Pyrv/PenolPyrv_kinase-like_dom"/>
</dbReference>
<dbReference type="Gene3D" id="3.20.20.60">
    <property type="entry name" value="Phosphoenolpyruvate-binding domains"/>
    <property type="match status" value="1"/>
</dbReference>
<dbReference type="RefSeq" id="WP_024350463.1">
    <property type="nucleotide sequence ID" value="NZ_BBWN01000016.1"/>
</dbReference>
<comment type="cofactor">
    <cofactor evidence="1">
        <name>Mg(2+)</name>
        <dbReference type="ChEBI" id="CHEBI:18420"/>
    </cofactor>
</comment>
<evidence type="ECO:0000256" key="3">
    <source>
        <dbReference type="ARBA" id="ARBA00022723"/>
    </source>
</evidence>
<comment type="similarity">
    <text evidence="2">Belongs to the HpcH/HpaI aldolase family.</text>
</comment>
<protein>
    <submittedName>
        <fullName evidence="8">HpcH/HpaI aldolase</fullName>
    </submittedName>
</protein>
<evidence type="ECO:0000259" key="7">
    <source>
        <dbReference type="Pfam" id="PF03328"/>
    </source>
</evidence>
<keyword evidence="3 6" id="KW-0479">Metal-binding</keyword>
<evidence type="ECO:0000256" key="5">
    <source>
        <dbReference type="PIRSR" id="PIRSR015582-1"/>
    </source>
</evidence>
<evidence type="ECO:0000256" key="6">
    <source>
        <dbReference type="PIRSR" id="PIRSR015582-2"/>
    </source>
</evidence>
<reference evidence="8" key="1">
    <citation type="journal article" date="2015" name="Proc. Natl. Acad. Sci. U.S.A.">
        <title>Bacterial clade with the ribosomal RNA operon on a small plasmid rather than the chromosome.</title>
        <authorList>
            <person name="Anda M."/>
            <person name="Ohtsubo Y."/>
            <person name="Okubo T."/>
            <person name="Sugawara M."/>
            <person name="Nagata Y."/>
            <person name="Tsuda M."/>
            <person name="Minamisawa K."/>
            <person name="Mitsui H."/>
        </authorList>
    </citation>
    <scope>NUCLEOTIDE SEQUENCE</scope>
    <source>
        <strain evidence="8">DSM 14790</strain>
    </source>
</reference>
<feature type="binding site" evidence="5">
    <location>
        <position position="65"/>
    </location>
    <ligand>
        <name>substrate</name>
    </ligand>
</feature>
<evidence type="ECO:0000256" key="2">
    <source>
        <dbReference type="ARBA" id="ARBA00005568"/>
    </source>
</evidence>
<dbReference type="PANTHER" id="PTHR32308">
    <property type="entry name" value="LYASE BETA SUBUNIT, PUTATIVE (AFU_ORTHOLOGUE AFUA_4G13030)-RELATED"/>
    <property type="match status" value="1"/>
</dbReference>
<dbReference type="InterPro" id="IPR011206">
    <property type="entry name" value="Citrate_lyase_beta/mcl1/mcl2"/>
</dbReference>
<dbReference type="GO" id="GO:0006107">
    <property type="term" value="P:oxaloacetate metabolic process"/>
    <property type="evidence" value="ECO:0007669"/>
    <property type="project" value="TreeGrafter"/>
</dbReference>
<dbReference type="GO" id="GO:0000287">
    <property type="term" value="F:magnesium ion binding"/>
    <property type="evidence" value="ECO:0007669"/>
    <property type="project" value="TreeGrafter"/>
</dbReference>
<dbReference type="GO" id="GO:0003824">
    <property type="term" value="F:catalytic activity"/>
    <property type="evidence" value="ECO:0007669"/>
    <property type="project" value="InterPro"/>
</dbReference>
<evidence type="ECO:0000256" key="1">
    <source>
        <dbReference type="ARBA" id="ARBA00001946"/>
    </source>
</evidence>
<dbReference type="PIRSF" id="PIRSF015582">
    <property type="entry name" value="Cit_lyase_B"/>
    <property type="match status" value="1"/>
</dbReference>
<dbReference type="SUPFAM" id="SSF51621">
    <property type="entry name" value="Phosphoenolpyruvate/pyruvate domain"/>
    <property type="match status" value="1"/>
</dbReference>
<evidence type="ECO:0000313" key="8">
    <source>
        <dbReference type="EMBL" id="BAT26854.1"/>
    </source>
</evidence>
<dbReference type="AlphaFoldDB" id="A0A0P0YZ73"/>
<sequence length="268" mass="27863">MRDPANSRSFLFVPATRPERISKAFASGADAVIVDLEDAVAPADKEVARAGLLAALAGDAGVFVRINAAGTPWHDADMECLDHPGVAGVMLAKAETADDVARMPKPVIPLIETARGLAAARTIAEVAGVVRLAFGTIDFMLDLGLPEDAEAMAIYRAELALASRLAGLAPAIDGVTPAIDDVERVIAETRRALAFGFGARLCIHPAQIGPVHDTMRPGDDAIRRARRIVAAAEAAGGGAIQLDGAMLDRPLVAQAEALLARAGEQEGR</sequence>